<dbReference type="PANTHER" id="PTHR43811">
    <property type="entry name" value="FKBP-TYPE PEPTIDYL-PROLYL CIS-TRANS ISOMERASE FKPA"/>
    <property type="match status" value="1"/>
</dbReference>
<evidence type="ECO:0000256" key="6">
    <source>
        <dbReference type="SAM" id="MobiDB-lite"/>
    </source>
</evidence>
<dbReference type="RefSeq" id="XP_007510424.1">
    <property type="nucleotide sequence ID" value="XM_007510362.1"/>
</dbReference>
<evidence type="ECO:0000256" key="5">
    <source>
        <dbReference type="PROSITE-ProRule" id="PRU00277"/>
    </source>
</evidence>
<dbReference type="SUPFAM" id="SSF54534">
    <property type="entry name" value="FKBP-like"/>
    <property type="match status" value="1"/>
</dbReference>
<dbReference type="GeneID" id="19012916"/>
<feature type="domain" description="PPIase FKBP-type" evidence="7">
    <location>
        <begin position="113"/>
        <end position="219"/>
    </location>
</feature>
<dbReference type="InterPro" id="IPR046357">
    <property type="entry name" value="PPIase_dom_sf"/>
</dbReference>
<dbReference type="PROSITE" id="PS50059">
    <property type="entry name" value="FKBP_PPIASE"/>
    <property type="match status" value="1"/>
</dbReference>
<dbReference type="Proteomes" id="UP000198341">
    <property type="component" value="Chromosome 11"/>
</dbReference>
<organism evidence="8 9">
    <name type="scientific">Bathycoccus prasinos</name>
    <dbReference type="NCBI Taxonomy" id="41875"/>
    <lineage>
        <taxon>Eukaryota</taxon>
        <taxon>Viridiplantae</taxon>
        <taxon>Chlorophyta</taxon>
        <taxon>Mamiellophyceae</taxon>
        <taxon>Mamiellales</taxon>
        <taxon>Bathycoccaceae</taxon>
        <taxon>Bathycoccus</taxon>
    </lineage>
</organism>
<feature type="compositionally biased region" description="Basic and acidic residues" evidence="6">
    <location>
        <begin position="1"/>
        <end position="13"/>
    </location>
</feature>
<accession>K8ELB0</accession>
<keyword evidence="4 5" id="KW-0413">Isomerase</keyword>
<comment type="catalytic activity">
    <reaction evidence="1 5">
        <text>[protein]-peptidylproline (omega=180) = [protein]-peptidylproline (omega=0)</text>
        <dbReference type="Rhea" id="RHEA:16237"/>
        <dbReference type="Rhea" id="RHEA-COMP:10747"/>
        <dbReference type="Rhea" id="RHEA-COMP:10748"/>
        <dbReference type="ChEBI" id="CHEBI:83833"/>
        <dbReference type="ChEBI" id="CHEBI:83834"/>
        <dbReference type="EC" id="5.2.1.8"/>
    </reaction>
</comment>
<feature type="region of interest" description="Disordered" evidence="6">
    <location>
        <begin position="1"/>
        <end position="21"/>
    </location>
</feature>
<evidence type="ECO:0000256" key="4">
    <source>
        <dbReference type="ARBA" id="ARBA00023235"/>
    </source>
</evidence>
<dbReference type="EMBL" id="FO082268">
    <property type="protein sequence ID" value="CCO18769.1"/>
    <property type="molecule type" value="Genomic_DNA"/>
</dbReference>
<evidence type="ECO:0000313" key="8">
    <source>
        <dbReference type="EMBL" id="CCO18769.1"/>
    </source>
</evidence>
<evidence type="ECO:0000259" key="7">
    <source>
        <dbReference type="PROSITE" id="PS50059"/>
    </source>
</evidence>
<dbReference type="Pfam" id="PF00254">
    <property type="entry name" value="FKBP_C"/>
    <property type="match status" value="1"/>
</dbReference>
<dbReference type="EC" id="5.2.1.8" evidence="2 5"/>
<evidence type="ECO:0000256" key="2">
    <source>
        <dbReference type="ARBA" id="ARBA00013194"/>
    </source>
</evidence>
<protein>
    <recommendedName>
        <fullName evidence="2 5">peptidylprolyl isomerase</fullName>
        <ecNumber evidence="2 5">5.2.1.8</ecNumber>
    </recommendedName>
</protein>
<dbReference type="KEGG" id="bpg:Bathy11g02360"/>
<evidence type="ECO:0000256" key="3">
    <source>
        <dbReference type="ARBA" id="ARBA00023110"/>
    </source>
</evidence>
<dbReference type="Gene3D" id="3.10.50.40">
    <property type="match status" value="1"/>
</dbReference>
<sequence>MPRVFDGESKTEEERDENLDERVLTESDADCFVNRNRRQMLLASSTAAAFSATNNIAAFAKSSEWASLNDGSAPGLASPPPSNADPIIKKTERLGLKYELLASGSGEEEVERNDVVDVDYVMRRANGYFIYSNADCGIGCGNGDPERWAIADGFVDTIPEMVVGMKKGEVRKFLVKPEFGYASAPKILKPQPPEFGQRRQIEAHCTEPLLFEVRVVKIRKAAR</sequence>
<name>K8ELB0_9CHLO</name>
<dbReference type="InterPro" id="IPR001179">
    <property type="entry name" value="PPIase_FKBP_dom"/>
</dbReference>
<dbReference type="PANTHER" id="PTHR43811:SF26">
    <property type="entry name" value="PEPTIDYL-PROLYL CIS-TRANS ISOMERASE FKBP16-1, CHLOROPLASTIC"/>
    <property type="match status" value="1"/>
</dbReference>
<evidence type="ECO:0000313" key="9">
    <source>
        <dbReference type="Proteomes" id="UP000198341"/>
    </source>
</evidence>
<reference evidence="8 9" key="1">
    <citation type="submission" date="2011-10" db="EMBL/GenBank/DDBJ databases">
        <authorList>
            <person name="Genoscope - CEA"/>
        </authorList>
    </citation>
    <scope>NUCLEOTIDE SEQUENCE [LARGE SCALE GENOMIC DNA]</scope>
    <source>
        <strain evidence="8 9">RCC 1105</strain>
    </source>
</reference>
<keyword evidence="9" id="KW-1185">Reference proteome</keyword>
<proteinExistence type="predicted"/>
<dbReference type="AlphaFoldDB" id="K8ELB0"/>
<dbReference type="GO" id="GO:0003755">
    <property type="term" value="F:peptidyl-prolyl cis-trans isomerase activity"/>
    <property type="evidence" value="ECO:0007669"/>
    <property type="project" value="UniProtKB-KW"/>
</dbReference>
<dbReference type="STRING" id="41875.K8ELB0"/>
<keyword evidence="3 5" id="KW-0697">Rotamase</keyword>
<evidence type="ECO:0000256" key="1">
    <source>
        <dbReference type="ARBA" id="ARBA00000971"/>
    </source>
</evidence>
<dbReference type="OrthoDB" id="1902587at2759"/>
<gene>
    <name evidence="8" type="ordered locus">Bathy11g02360</name>
</gene>